<protein>
    <submittedName>
        <fullName evidence="3">Nucleotide-binding protein</fullName>
    </submittedName>
</protein>
<evidence type="ECO:0000259" key="2">
    <source>
        <dbReference type="Pfam" id="PF10137"/>
    </source>
</evidence>
<evidence type="ECO:0000313" key="4">
    <source>
        <dbReference type="Proteomes" id="UP001379533"/>
    </source>
</evidence>
<dbReference type="RefSeq" id="WP_394841411.1">
    <property type="nucleotide sequence ID" value="NZ_CP089982.1"/>
</dbReference>
<reference evidence="3 4" key="1">
    <citation type="submission" date="2021-12" db="EMBL/GenBank/DDBJ databases">
        <title>Discovery of the Pendulisporaceae a myxobacterial family with distinct sporulation behavior and unique specialized metabolism.</title>
        <authorList>
            <person name="Garcia R."/>
            <person name="Popoff A."/>
            <person name="Bader C.D."/>
            <person name="Loehr J."/>
            <person name="Walesch S."/>
            <person name="Walt C."/>
            <person name="Boldt J."/>
            <person name="Bunk B."/>
            <person name="Haeckl F.J.F.P.J."/>
            <person name="Gunesch A.P."/>
            <person name="Birkelbach J."/>
            <person name="Nuebel U."/>
            <person name="Pietschmann T."/>
            <person name="Bach T."/>
            <person name="Mueller R."/>
        </authorList>
    </citation>
    <scope>NUCLEOTIDE SEQUENCE [LARGE SCALE GENOMIC DNA]</scope>
    <source>
        <strain evidence="3 4">MSr12523</strain>
    </source>
</reference>
<dbReference type="PIRSF" id="PIRSF032620">
    <property type="entry name" value="UCP032620"/>
    <property type="match status" value="1"/>
</dbReference>
<dbReference type="InterPro" id="IPR019302">
    <property type="entry name" value="CAP12/PCTIR_TIR_dom"/>
</dbReference>
<sequence>MLNSLPDDDTSVPSYGLPPLPPKKLGPRDRAFTTPKVVPSRRDKVFIVHGRDDAVKNEVARYLEQIGIEAVILHERPNGGRTLITKFEEESTGVSFAVVLMTPDDRGGLSGDAQKARARQNVIFELGFFIGRLGAAKVCALVSGDLEKPSDFDAVVYVRYGANTAWKTELVRELRHANVKFDPSRVF</sequence>
<accession>A0ABZ2JWK8</accession>
<feature type="region of interest" description="Disordered" evidence="1">
    <location>
        <begin position="1"/>
        <end position="34"/>
    </location>
</feature>
<evidence type="ECO:0000256" key="1">
    <source>
        <dbReference type="SAM" id="MobiDB-lite"/>
    </source>
</evidence>
<dbReference type="InterPro" id="IPR014571">
    <property type="entry name" value="UCP032620"/>
</dbReference>
<keyword evidence="4" id="KW-1185">Reference proteome</keyword>
<evidence type="ECO:0000313" key="3">
    <source>
        <dbReference type="EMBL" id="WXA90791.1"/>
    </source>
</evidence>
<dbReference type="Pfam" id="PF10137">
    <property type="entry name" value="CAP12-PCTIR_TIR"/>
    <property type="match status" value="1"/>
</dbReference>
<feature type="compositionally biased region" description="Acidic residues" evidence="1">
    <location>
        <begin position="1"/>
        <end position="10"/>
    </location>
</feature>
<dbReference type="EMBL" id="CP089982">
    <property type="protein sequence ID" value="WXA90791.1"/>
    <property type="molecule type" value="Genomic_DNA"/>
</dbReference>
<dbReference type="Proteomes" id="UP001379533">
    <property type="component" value="Chromosome"/>
</dbReference>
<feature type="domain" description="CD-NTase-associated protein 12/Pycsar effector protein TIR" evidence="2">
    <location>
        <begin position="44"/>
        <end position="160"/>
    </location>
</feature>
<proteinExistence type="predicted"/>
<gene>
    <name evidence="3" type="ORF">LZC95_30600</name>
</gene>
<organism evidence="3 4">
    <name type="scientific">Pendulispora brunnea</name>
    <dbReference type="NCBI Taxonomy" id="2905690"/>
    <lineage>
        <taxon>Bacteria</taxon>
        <taxon>Pseudomonadati</taxon>
        <taxon>Myxococcota</taxon>
        <taxon>Myxococcia</taxon>
        <taxon>Myxococcales</taxon>
        <taxon>Sorangiineae</taxon>
        <taxon>Pendulisporaceae</taxon>
        <taxon>Pendulispora</taxon>
    </lineage>
</organism>
<name>A0ABZ2JWK8_9BACT</name>